<reference evidence="2 3" key="1">
    <citation type="submission" date="2019-03" db="EMBL/GenBank/DDBJ databases">
        <title>Single cell metagenomics reveals metabolic interactions within the superorganism composed of flagellate Streblomastix strix and complex community of Bacteroidetes bacteria on its surface.</title>
        <authorList>
            <person name="Treitli S.C."/>
            <person name="Kolisko M."/>
            <person name="Husnik F."/>
            <person name="Keeling P."/>
            <person name="Hampl V."/>
        </authorList>
    </citation>
    <scope>NUCLEOTIDE SEQUENCE [LARGE SCALE GENOMIC DNA]</scope>
    <source>
        <strain evidence="2">ST1C</strain>
    </source>
</reference>
<feature type="region of interest" description="Disordered" evidence="1">
    <location>
        <begin position="1"/>
        <end position="25"/>
    </location>
</feature>
<dbReference type="EMBL" id="SNRW01007705">
    <property type="protein sequence ID" value="KAA6380807.1"/>
    <property type="molecule type" value="Genomic_DNA"/>
</dbReference>
<evidence type="ECO:0000256" key="1">
    <source>
        <dbReference type="SAM" id="MobiDB-lite"/>
    </source>
</evidence>
<gene>
    <name evidence="2" type="ORF">EZS28_023668</name>
</gene>
<evidence type="ECO:0000313" key="2">
    <source>
        <dbReference type="EMBL" id="KAA6380807.1"/>
    </source>
</evidence>
<feature type="compositionally biased region" description="Polar residues" evidence="1">
    <location>
        <begin position="61"/>
        <end position="70"/>
    </location>
</feature>
<dbReference type="AlphaFoldDB" id="A0A5J4VE67"/>
<protein>
    <submittedName>
        <fullName evidence="2">Uncharacterized protein</fullName>
    </submittedName>
</protein>
<feature type="region of interest" description="Disordered" evidence="1">
    <location>
        <begin position="61"/>
        <end position="145"/>
    </location>
</feature>
<feature type="compositionally biased region" description="Polar residues" evidence="1">
    <location>
        <begin position="82"/>
        <end position="132"/>
    </location>
</feature>
<feature type="compositionally biased region" description="Polar residues" evidence="1">
    <location>
        <begin position="7"/>
        <end position="25"/>
    </location>
</feature>
<dbReference type="Proteomes" id="UP000324800">
    <property type="component" value="Unassembled WGS sequence"/>
</dbReference>
<accession>A0A5J4VE67</accession>
<evidence type="ECO:0000313" key="3">
    <source>
        <dbReference type="Proteomes" id="UP000324800"/>
    </source>
</evidence>
<organism evidence="2 3">
    <name type="scientific">Streblomastix strix</name>
    <dbReference type="NCBI Taxonomy" id="222440"/>
    <lineage>
        <taxon>Eukaryota</taxon>
        <taxon>Metamonada</taxon>
        <taxon>Preaxostyla</taxon>
        <taxon>Oxymonadida</taxon>
        <taxon>Streblomastigidae</taxon>
        <taxon>Streblomastix</taxon>
    </lineage>
</organism>
<feature type="non-terminal residue" evidence="2">
    <location>
        <position position="1"/>
    </location>
</feature>
<comment type="caution">
    <text evidence="2">The sequence shown here is derived from an EMBL/GenBank/DDBJ whole genome shotgun (WGS) entry which is preliminary data.</text>
</comment>
<sequence length="251" mass="27783">KDIEIQRLSQNRTDQQQPPSRINSPLNVLPLYITFPSPHSTPLTSPQGYAQQPPGQFVDTNQFDISTQPNHPRRAPSPYGINITQDFITNQRPLSPQQPSTNNQRPLSPQQPLINQGQISPQQSASVQQRVITSPGPKQISVQGRPQTKVINPVLSPIQVGSPYSVVQNQNMIRAKSPILAVDQIKQQKQMDSQSTTRSTSSQYAQIQGQLTPLTLANQAQGGQVSPRHNAPQLNQMNVALQALIQYTEKK</sequence>
<name>A0A5J4VE67_9EUKA</name>
<proteinExistence type="predicted"/>